<reference evidence="4" key="1">
    <citation type="journal article" date="2019" name="Int. J. Syst. Evol. Microbiol.">
        <title>The Global Catalogue of Microorganisms (GCM) 10K type strain sequencing project: providing services to taxonomists for standard genome sequencing and annotation.</title>
        <authorList>
            <consortium name="The Broad Institute Genomics Platform"/>
            <consortium name="The Broad Institute Genome Sequencing Center for Infectious Disease"/>
            <person name="Wu L."/>
            <person name="Ma J."/>
        </authorList>
    </citation>
    <scope>NUCLEOTIDE SEQUENCE [LARGE SCALE GENOMIC DNA]</scope>
    <source>
        <strain evidence="4">CCUG 43114</strain>
    </source>
</reference>
<keyword evidence="4" id="KW-1185">Reference proteome</keyword>
<evidence type="ECO:0000313" key="4">
    <source>
        <dbReference type="Proteomes" id="UP001596122"/>
    </source>
</evidence>
<organism evidence="3 4">
    <name type="scientific">Aquipuribacter nitratireducens</name>
    <dbReference type="NCBI Taxonomy" id="650104"/>
    <lineage>
        <taxon>Bacteria</taxon>
        <taxon>Bacillati</taxon>
        <taxon>Actinomycetota</taxon>
        <taxon>Actinomycetes</taxon>
        <taxon>Micrococcales</taxon>
        <taxon>Intrasporangiaceae</taxon>
        <taxon>Aquipuribacter</taxon>
    </lineage>
</organism>
<sequence length="518" mass="54119">MTGGARVAVPVVDGPVVDGPVLDGPVVDGDDLADSVAAGALRTASASVRARAAVEAAELQALATLVRVRREQALAEDPRVDLELVEQCVATEVSLALSLSQGGARGRVALAEELLRRRPATFAAMLAGRVDLVRARRVCDAVRHLPLTPVRGDAALGMAGHETLAEAVEAEVLEPGSVPALADARPGRPAGELSPPQLTARLARLVHRADAAGAAERCEQAQERRRCTLVPVEDGMALLQVLGRADLMAAAYSRLDGTARQLQREVAAAGGPRRTLDQTRVDVLTAMLLGESDTLARARGVQVELAVVAPAATVLGEARTQGPDHYEDPGELLGVGPLPAPLVRELATTTSWRRWLADPHDGHVTGVGRRTYRPSAAVARFVRARDGGCGMPHCRRAGPRSLDLDHVVPFAAGGETTKENLRGGCRCHHRVKHARHAGSGFTASLAPDGTLTWTTPTGSVHVEPPTCWLRAPSTGPEPGALVGRDVGRDVGPAAGSVARPPPASPALEPTTDPDPPPF</sequence>
<dbReference type="CDD" id="cd00085">
    <property type="entry name" value="HNHc"/>
    <property type="match status" value="1"/>
</dbReference>
<name>A0ABW0GPH4_9MICO</name>
<dbReference type="InterPro" id="IPR003615">
    <property type="entry name" value="HNH_nuc"/>
</dbReference>
<dbReference type="RefSeq" id="WP_340268293.1">
    <property type="nucleotide sequence ID" value="NZ_JBBEOG010000002.1"/>
</dbReference>
<proteinExistence type="predicted"/>
<feature type="region of interest" description="Disordered" evidence="1">
    <location>
        <begin position="474"/>
        <end position="518"/>
    </location>
</feature>
<evidence type="ECO:0000313" key="3">
    <source>
        <dbReference type="EMBL" id="MFC5380421.1"/>
    </source>
</evidence>
<evidence type="ECO:0000259" key="2">
    <source>
        <dbReference type="SMART" id="SM00507"/>
    </source>
</evidence>
<evidence type="ECO:0000256" key="1">
    <source>
        <dbReference type="SAM" id="MobiDB-lite"/>
    </source>
</evidence>
<dbReference type="Proteomes" id="UP001596122">
    <property type="component" value="Unassembled WGS sequence"/>
</dbReference>
<dbReference type="SMART" id="SM00507">
    <property type="entry name" value="HNHc"/>
    <property type="match status" value="1"/>
</dbReference>
<dbReference type="EMBL" id="JBHSLD010000007">
    <property type="protein sequence ID" value="MFC5380421.1"/>
    <property type="molecule type" value="Genomic_DNA"/>
</dbReference>
<dbReference type="InterPro" id="IPR003870">
    <property type="entry name" value="DUF222"/>
</dbReference>
<comment type="caution">
    <text evidence="3">The sequence shown here is derived from an EMBL/GenBank/DDBJ whole genome shotgun (WGS) entry which is preliminary data.</text>
</comment>
<gene>
    <name evidence="3" type="ORF">ACFPJ6_06430</name>
</gene>
<dbReference type="Gene3D" id="1.10.30.50">
    <property type="match status" value="1"/>
</dbReference>
<dbReference type="Pfam" id="PF02720">
    <property type="entry name" value="DUF222"/>
    <property type="match status" value="1"/>
</dbReference>
<protein>
    <submittedName>
        <fullName evidence="3">DUF222 domain-containing protein</fullName>
    </submittedName>
</protein>
<feature type="domain" description="HNH nuclease" evidence="2">
    <location>
        <begin position="377"/>
        <end position="430"/>
    </location>
</feature>
<accession>A0ABW0GPH4</accession>